<reference evidence="5" key="1">
    <citation type="journal article" date="2020" name="Genome Biol.">
        <title>Gamete binning: chromosome-level and haplotype-resolved genome assembly enabled by high-throughput single-cell sequencing of gamete genomes.</title>
        <authorList>
            <person name="Campoy J.A."/>
            <person name="Sun H."/>
            <person name="Goel M."/>
            <person name="Jiao W.-B."/>
            <person name="Folz-Donahue K."/>
            <person name="Wang N."/>
            <person name="Rubio M."/>
            <person name="Liu C."/>
            <person name="Kukat C."/>
            <person name="Ruiz D."/>
            <person name="Huettel B."/>
            <person name="Schneeberger K."/>
        </authorList>
    </citation>
    <scope>NUCLEOTIDE SEQUENCE [LARGE SCALE GENOMIC DNA]</scope>
    <source>
        <strain evidence="5">cv. Rojo Pasion</strain>
    </source>
</reference>
<evidence type="ECO:0000313" key="2">
    <source>
        <dbReference type="EMBL" id="CAB4286383.1"/>
    </source>
</evidence>
<dbReference type="EMBL" id="CAEKDK010000007">
    <property type="protein sequence ID" value="CAB4286383.1"/>
    <property type="molecule type" value="Genomic_DNA"/>
</dbReference>
<evidence type="ECO:0000313" key="3">
    <source>
        <dbReference type="EMBL" id="CAB4316738.1"/>
    </source>
</evidence>
<evidence type="ECO:0000256" key="1">
    <source>
        <dbReference type="SAM" id="MobiDB-lite"/>
    </source>
</evidence>
<protein>
    <submittedName>
        <fullName evidence="2">Uncharacterized protein</fullName>
    </submittedName>
</protein>
<name>A0A6J5VE07_PRUAR</name>
<organism evidence="2 4">
    <name type="scientific">Prunus armeniaca</name>
    <name type="common">Apricot</name>
    <name type="synonym">Armeniaca vulgaris</name>
    <dbReference type="NCBI Taxonomy" id="36596"/>
    <lineage>
        <taxon>Eukaryota</taxon>
        <taxon>Viridiplantae</taxon>
        <taxon>Streptophyta</taxon>
        <taxon>Embryophyta</taxon>
        <taxon>Tracheophyta</taxon>
        <taxon>Spermatophyta</taxon>
        <taxon>Magnoliopsida</taxon>
        <taxon>eudicotyledons</taxon>
        <taxon>Gunneridae</taxon>
        <taxon>Pentapetalae</taxon>
        <taxon>rosids</taxon>
        <taxon>fabids</taxon>
        <taxon>Rosales</taxon>
        <taxon>Rosaceae</taxon>
        <taxon>Amygdaloideae</taxon>
        <taxon>Amygdaleae</taxon>
        <taxon>Prunus</taxon>
    </lineage>
</organism>
<evidence type="ECO:0000313" key="4">
    <source>
        <dbReference type="Proteomes" id="UP000507222"/>
    </source>
</evidence>
<dbReference type="AlphaFoldDB" id="A0A6J5VE07"/>
<feature type="region of interest" description="Disordered" evidence="1">
    <location>
        <begin position="51"/>
        <end position="80"/>
    </location>
</feature>
<evidence type="ECO:0000313" key="5">
    <source>
        <dbReference type="Proteomes" id="UP000507245"/>
    </source>
</evidence>
<dbReference type="EMBL" id="CAEKKB010000007">
    <property type="protein sequence ID" value="CAB4316738.1"/>
    <property type="molecule type" value="Genomic_DNA"/>
</dbReference>
<dbReference type="Proteomes" id="UP000507222">
    <property type="component" value="Unassembled WGS sequence"/>
</dbReference>
<feature type="compositionally biased region" description="Polar residues" evidence="1">
    <location>
        <begin position="69"/>
        <end position="80"/>
    </location>
</feature>
<sequence length="108" mass="12189">MAIFERWKKLQRRKGRMEEIGMIWTSRFFYSLSPTSSRKLINRTVKTGANDGNKVVTEMPSFVPPVPTSNPTGTEGSTIRSSRISDFGTLEQTLGFRIEDAVDIGRSM</sequence>
<gene>
    <name evidence="2" type="ORF">CURHAP_LOCUS43565</name>
    <name evidence="3" type="ORF">ORAREDHAP_LOCUS42937</name>
</gene>
<dbReference type="OrthoDB" id="1935644at2759"/>
<dbReference type="Proteomes" id="UP000507245">
    <property type="component" value="Unassembled WGS sequence"/>
</dbReference>
<accession>A0A6J5VE07</accession>
<reference evidence="2 4" key="2">
    <citation type="submission" date="2020-05" db="EMBL/GenBank/DDBJ databases">
        <authorList>
            <person name="Campoy J."/>
            <person name="Schneeberger K."/>
            <person name="Spophaly S."/>
        </authorList>
    </citation>
    <scope>NUCLEOTIDE SEQUENCE [LARGE SCALE GENOMIC DNA]</scope>
    <source>
        <strain evidence="2">PruArmRojPasFocal</strain>
    </source>
</reference>
<proteinExistence type="predicted"/>
<keyword evidence="5" id="KW-1185">Reference proteome</keyword>